<accession>A0A6A5UYK6</accession>
<proteinExistence type="predicted"/>
<evidence type="ECO:0000313" key="1">
    <source>
        <dbReference type="EMBL" id="KAF1966157.1"/>
    </source>
</evidence>
<evidence type="ECO:0008006" key="3">
    <source>
        <dbReference type="Google" id="ProtNLM"/>
    </source>
</evidence>
<protein>
    <recommendedName>
        <fullName evidence="3">HTH psq-type domain-containing protein</fullName>
    </recommendedName>
</protein>
<evidence type="ECO:0000313" key="2">
    <source>
        <dbReference type="Proteomes" id="UP000800036"/>
    </source>
</evidence>
<organism evidence="1 2">
    <name type="scientific">Bimuria novae-zelandiae CBS 107.79</name>
    <dbReference type="NCBI Taxonomy" id="1447943"/>
    <lineage>
        <taxon>Eukaryota</taxon>
        <taxon>Fungi</taxon>
        <taxon>Dikarya</taxon>
        <taxon>Ascomycota</taxon>
        <taxon>Pezizomycotina</taxon>
        <taxon>Dothideomycetes</taxon>
        <taxon>Pleosporomycetidae</taxon>
        <taxon>Pleosporales</taxon>
        <taxon>Massarineae</taxon>
        <taxon>Didymosphaeriaceae</taxon>
        <taxon>Bimuria</taxon>
    </lineage>
</organism>
<dbReference type="AlphaFoldDB" id="A0A6A5UYK6"/>
<name>A0A6A5UYK6_9PLEO</name>
<reference evidence="1" key="1">
    <citation type="journal article" date="2020" name="Stud. Mycol.">
        <title>101 Dothideomycetes genomes: a test case for predicting lifestyles and emergence of pathogens.</title>
        <authorList>
            <person name="Haridas S."/>
            <person name="Albert R."/>
            <person name="Binder M."/>
            <person name="Bloem J."/>
            <person name="Labutti K."/>
            <person name="Salamov A."/>
            <person name="Andreopoulos B."/>
            <person name="Baker S."/>
            <person name="Barry K."/>
            <person name="Bills G."/>
            <person name="Bluhm B."/>
            <person name="Cannon C."/>
            <person name="Castanera R."/>
            <person name="Culley D."/>
            <person name="Daum C."/>
            <person name="Ezra D."/>
            <person name="Gonzalez J."/>
            <person name="Henrissat B."/>
            <person name="Kuo A."/>
            <person name="Liang C."/>
            <person name="Lipzen A."/>
            <person name="Lutzoni F."/>
            <person name="Magnuson J."/>
            <person name="Mondo S."/>
            <person name="Nolan M."/>
            <person name="Ohm R."/>
            <person name="Pangilinan J."/>
            <person name="Park H.-J."/>
            <person name="Ramirez L."/>
            <person name="Alfaro M."/>
            <person name="Sun H."/>
            <person name="Tritt A."/>
            <person name="Yoshinaga Y."/>
            <person name="Zwiers L.-H."/>
            <person name="Turgeon B."/>
            <person name="Goodwin S."/>
            <person name="Spatafora J."/>
            <person name="Crous P."/>
            <person name="Grigoriev I."/>
        </authorList>
    </citation>
    <scope>NUCLEOTIDE SEQUENCE</scope>
    <source>
        <strain evidence="1">CBS 107.79</strain>
    </source>
</reference>
<dbReference type="OrthoDB" id="3923740at2759"/>
<dbReference type="Proteomes" id="UP000800036">
    <property type="component" value="Unassembled WGS sequence"/>
</dbReference>
<sequence>MANREAAIQAAISDLNAGIFPSQRAAVKAYNICIATLSRRVRGSQNWQNSYIY</sequence>
<keyword evidence="2" id="KW-1185">Reference proteome</keyword>
<gene>
    <name evidence="1" type="ORF">BU23DRAFT_560480</name>
</gene>
<dbReference type="EMBL" id="ML976750">
    <property type="protein sequence ID" value="KAF1966157.1"/>
    <property type="molecule type" value="Genomic_DNA"/>
</dbReference>